<gene>
    <name evidence="2" type="ORF">A3C72_04010</name>
</gene>
<organism evidence="2 3">
    <name type="scientific">Candidatus Taylorbacteria bacterium RIFCSPHIGHO2_02_FULL_43_32b</name>
    <dbReference type="NCBI Taxonomy" id="1802306"/>
    <lineage>
        <taxon>Bacteria</taxon>
        <taxon>Candidatus Tayloriibacteriota</taxon>
    </lineage>
</organism>
<dbReference type="Proteomes" id="UP000177130">
    <property type="component" value="Unassembled WGS sequence"/>
</dbReference>
<comment type="caution">
    <text evidence="2">The sequence shown here is derived from an EMBL/GenBank/DDBJ whole genome shotgun (WGS) entry which is preliminary data.</text>
</comment>
<feature type="transmembrane region" description="Helical" evidence="1">
    <location>
        <begin position="21"/>
        <end position="40"/>
    </location>
</feature>
<evidence type="ECO:0000313" key="3">
    <source>
        <dbReference type="Proteomes" id="UP000177130"/>
    </source>
</evidence>
<proteinExistence type="predicted"/>
<keyword evidence="1" id="KW-0472">Membrane</keyword>
<dbReference type="EMBL" id="MHRK01000057">
    <property type="protein sequence ID" value="OHA22212.1"/>
    <property type="molecule type" value="Genomic_DNA"/>
</dbReference>
<dbReference type="AlphaFoldDB" id="A0A1G2MGT4"/>
<accession>A0A1G2MGT4</accession>
<sequence>MSFLDWLDKLRELPEVNRRRIVVGTTFALTFTIFIFWLSVRFYDLGSKAVIGVEQKESGPIIQAGQAIGDFIESVKTNTASINSMLSAEASTTELFIEAEELQP</sequence>
<dbReference type="STRING" id="1802306.A3C72_04010"/>
<keyword evidence="1" id="KW-0812">Transmembrane</keyword>
<reference evidence="2 3" key="1">
    <citation type="journal article" date="2016" name="Nat. Commun.">
        <title>Thousands of microbial genomes shed light on interconnected biogeochemical processes in an aquifer system.</title>
        <authorList>
            <person name="Anantharaman K."/>
            <person name="Brown C.T."/>
            <person name="Hug L.A."/>
            <person name="Sharon I."/>
            <person name="Castelle C.J."/>
            <person name="Probst A.J."/>
            <person name="Thomas B.C."/>
            <person name="Singh A."/>
            <person name="Wilkins M.J."/>
            <person name="Karaoz U."/>
            <person name="Brodie E.L."/>
            <person name="Williams K.H."/>
            <person name="Hubbard S.S."/>
            <person name="Banfield J.F."/>
        </authorList>
    </citation>
    <scope>NUCLEOTIDE SEQUENCE [LARGE SCALE GENOMIC DNA]</scope>
</reference>
<evidence type="ECO:0000256" key="1">
    <source>
        <dbReference type="SAM" id="Phobius"/>
    </source>
</evidence>
<evidence type="ECO:0000313" key="2">
    <source>
        <dbReference type="EMBL" id="OHA22212.1"/>
    </source>
</evidence>
<keyword evidence="1" id="KW-1133">Transmembrane helix</keyword>
<name>A0A1G2MGT4_9BACT</name>
<protein>
    <submittedName>
        <fullName evidence="2">Uncharacterized protein</fullName>
    </submittedName>
</protein>